<dbReference type="STRING" id="299467.A0A443S953"/>
<dbReference type="OrthoDB" id="6479909at2759"/>
<name>A0A443S953_9ACAR</name>
<dbReference type="VEuPathDB" id="VectorBase:LDEU008010"/>
<evidence type="ECO:0000313" key="4">
    <source>
        <dbReference type="EMBL" id="RWS24030.1"/>
    </source>
</evidence>
<dbReference type="InterPro" id="IPR058698">
    <property type="entry name" value="CUB_metazoa"/>
</dbReference>
<evidence type="ECO:0000256" key="1">
    <source>
        <dbReference type="ARBA" id="ARBA00023157"/>
    </source>
</evidence>
<dbReference type="Pfam" id="PF26080">
    <property type="entry name" value="CUB_animal"/>
    <property type="match status" value="1"/>
</dbReference>
<dbReference type="Proteomes" id="UP000288716">
    <property type="component" value="Unassembled WGS sequence"/>
</dbReference>
<proteinExistence type="predicted"/>
<feature type="domain" description="CUB" evidence="3">
    <location>
        <begin position="49"/>
        <end position="167"/>
    </location>
</feature>
<gene>
    <name evidence="4" type="ORF">B4U80_09096</name>
</gene>
<dbReference type="AlphaFoldDB" id="A0A443S953"/>
<dbReference type="EMBL" id="NCKV01005506">
    <property type="protein sequence ID" value="RWS24030.1"/>
    <property type="molecule type" value="Genomic_DNA"/>
</dbReference>
<reference evidence="4 5" key="1">
    <citation type="journal article" date="2018" name="Gigascience">
        <title>Genomes of trombidid mites reveal novel predicted allergens and laterally-transferred genes associated with secondary metabolism.</title>
        <authorList>
            <person name="Dong X."/>
            <person name="Chaisiri K."/>
            <person name="Xia D."/>
            <person name="Armstrong S.D."/>
            <person name="Fang Y."/>
            <person name="Donnelly M.J."/>
            <person name="Kadowaki T."/>
            <person name="McGarry J.W."/>
            <person name="Darby A.C."/>
            <person name="Makepeace B.L."/>
        </authorList>
    </citation>
    <scope>NUCLEOTIDE SEQUENCE [LARGE SCALE GENOMIC DNA]</scope>
    <source>
        <strain evidence="4">UoL-UT</strain>
    </source>
</reference>
<comment type="caution">
    <text evidence="2">Lacks conserved residue(s) required for the propagation of feature annotation.</text>
</comment>
<dbReference type="PANTHER" id="PTHR33236">
    <property type="entry name" value="INTRAFLAGELLAR TRANSPORT PROTEIN 122 FAMILY PROTEIN-RELATED"/>
    <property type="match status" value="1"/>
</dbReference>
<dbReference type="InterPro" id="IPR035914">
    <property type="entry name" value="Sperma_CUB_dom_sf"/>
</dbReference>
<organism evidence="4 5">
    <name type="scientific">Leptotrombidium deliense</name>
    <dbReference type="NCBI Taxonomy" id="299467"/>
    <lineage>
        <taxon>Eukaryota</taxon>
        <taxon>Metazoa</taxon>
        <taxon>Ecdysozoa</taxon>
        <taxon>Arthropoda</taxon>
        <taxon>Chelicerata</taxon>
        <taxon>Arachnida</taxon>
        <taxon>Acari</taxon>
        <taxon>Acariformes</taxon>
        <taxon>Trombidiformes</taxon>
        <taxon>Prostigmata</taxon>
        <taxon>Anystina</taxon>
        <taxon>Parasitengona</taxon>
        <taxon>Trombiculoidea</taxon>
        <taxon>Trombiculidae</taxon>
        <taxon>Leptotrombidium</taxon>
    </lineage>
</organism>
<keyword evidence="5" id="KW-1185">Reference proteome</keyword>
<sequence length="289" mass="31936">MIPSSLSPSYQTNSMEGSCTSILSCRALGGLSLGRCPGTNINLKDIRTCDQRTSQNHTYFVNPGYPSSFNGTNDCALTVYKAFPYRICQLRLDFLDFETNRPTNGECDSDRLFISGHNANSMIPTLCGRNTGQHMYVNVDNVEGPFMVRMMTSGSGQRRWNIHISQIECNNPSRAPSNCLQYYFGTRGTIQSFNYESTRLPPQLTTLAPGAPIPTDASYLNGMDYAMCFRKEGGFCTQTYTNNGSREEFQIINAPRGTADGPFPVTQANAGVQRCPNDYLVLGGIRYCG</sequence>
<accession>A0A443S953</accession>
<dbReference type="Pfam" id="PF00431">
    <property type="entry name" value="CUB"/>
    <property type="match status" value="1"/>
</dbReference>
<evidence type="ECO:0000256" key="2">
    <source>
        <dbReference type="PROSITE-ProRule" id="PRU00059"/>
    </source>
</evidence>
<dbReference type="PANTHER" id="PTHR33236:SF11">
    <property type="entry name" value="CUB DOMAIN-CONTAINING PROTEIN"/>
    <property type="match status" value="1"/>
</dbReference>
<protein>
    <recommendedName>
        <fullName evidence="3">CUB domain-containing protein</fullName>
    </recommendedName>
</protein>
<comment type="caution">
    <text evidence="4">The sequence shown here is derived from an EMBL/GenBank/DDBJ whole genome shotgun (WGS) entry which is preliminary data.</text>
</comment>
<dbReference type="SUPFAM" id="SSF49854">
    <property type="entry name" value="Spermadhesin, CUB domain"/>
    <property type="match status" value="1"/>
</dbReference>
<feature type="non-terminal residue" evidence="4">
    <location>
        <position position="289"/>
    </location>
</feature>
<keyword evidence="1" id="KW-1015">Disulfide bond</keyword>
<evidence type="ECO:0000313" key="5">
    <source>
        <dbReference type="Proteomes" id="UP000288716"/>
    </source>
</evidence>
<dbReference type="Gene3D" id="2.60.120.290">
    <property type="entry name" value="Spermadhesin, CUB domain"/>
    <property type="match status" value="1"/>
</dbReference>
<dbReference type="PROSITE" id="PS01180">
    <property type="entry name" value="CUB"/>
    <property type="match status" value="1"/>
</dbReference>
<dbReference type="InterPro" id="IPR000859">
    <property type="entry name" value="CUB_dom"/>
</dbReference>
<evidence type="ECO:0000259" key="3">
    <source>
        <dbReference type="PROSITE" id="PS01180"/>
    </source>
</evidence>